<dbReference type="EMBL" id="JAUSUB010000019">
    <property type="protein sequence ID" value="MDQ0272068.1"/>
    <property type="molecule type" value="Genomic_DNA"/>
</dbReference>
<comment type="caution">
    <text evidence="1">The sequence shown here is derived from an EMBL/GenBank/DDBJ whole genome shotgun (WGS) entry which is preliminary data.</text>
</comment>
<keyword evidence="2" id="KW-1185">Reference proteome</keyword>
<evidence type="ECO:0000313" key="2">
    <source>
        <dbReference type="Proteomes" id="UP001238088"/>
    </source>
</evidence>
<keyword evidence="1" id="KW-0251">Elongation factor</keyword>
<protein>
    <submittedName>
        <fullName evidence="1">RNA polymerase subunit RPABC4/transcription elongation factor Spt4</fullName>
    </submittedName>
</protein>
<keyword evidence="1" id="KW-0648">Protein biosynthesis</keyword>
<evidence type="ECO:0000313" key="1">
    <source>
        <dbReference type="EMBL" id="MDQ0272068.1"/>
    </source>
</evidence>
<accession>A0ABU0ALC0</accession>
<reference evidence="1 2" key="1">
    <citation type="submission" date="2023-07" db="EMBL/GenBank/DDBJ databases">
        <title>Genomic Encyclopedia of Type Strains, Phase IV (KMG-IV): sequencing the most valuable type-strain genomes for metagenomic binning, comparative biology and taxonomic classification.</title>
        <authorList>
            <person name="Goeker M."/>
        </authorList>
    </citation>
    <scope>NUCLEOTIDE SEQUENCE [LARGE SCALE GENOMIC DNA]</scope>
    <source>
        <strain evidence="1 2">DSM 23494</strain>
    </source>
</reference>
<proteinExistence type="predicted"/>
<dbReference type="GO" id="GO:0003746">
    <property type="term" value="F:translation elongation factor activity"/>
    <property type="evidence" value="ECO:0007669"/>
    <property type="project" value="UniProtKB-KW"/>
</dbReference>
<dbReference type="RefSeq" id="WP_307477382.1">
    <property type="nucleotide sequence ID" value="NZ_JAUSUB010000019.1"/>
</dbReference>
<organism evidence="1 2">
    <name type="scientific">Cytobacillus purgationiresistens</name>
    <dbReference type="NCBI Taxonomy" id="863449"/>
    <lineage>
        <taxon>Bacteria</taxon>
        <taxon>Bacillati</taxon>
        <taxon>Bacillota</taxon>
        <taxon>Bacilli</taxon>
        <taxon>Bacillales</taxon>
        <taxon>Bacillaceae</taxon>
        <taxon>Cytobacillus</taxon>
    </lineage>
</organism>
<dbReference type="Proteomes" id="UP001238088">
    <property type="component" value="Unassembled WGS sequence"/>
</dbReference>
<sequence>MEKFYCDHCKTLYNEAGVCHVCGLAAGKKIIIEVQKHDKKRQS</sequence>
<name>A0ABU0ALC0_9BACI</name>
<gene>
    <name evidence="1" type="ORF">J2S17_003960</name>
</gene>